<keyword evidence="3" id="KW-1185">Reference proteome</keyword>
<dbReference type="EMBL" id="JABSTR010000004">
    <property type="protein sequence ID" value="KAH9367093.1"/>
    <property type="molecule type" value="Genomic_DNA"/>
</dbReference>
<evidence type="ECO:0000313" key="3">
    <source>
        <dbReference type="Proteomes" id="UP000821853"/>
    </source>
</evidence>
<dbReference type="VEuPathDB" id="VectorBase:HLOH_045836"/>
<feature type="region of interest" description="Disordered" evidence="1">
    <location>
        <begin position="411"/>
        <end position="432"/>
    </location>
</feature>
<dbReference type="OrthoDB" id="10674646at2759"/>
<feature type="region of interest" description="Disordered" evidence="1">
    <location>
        <begin position="176"/>
        <end position="265"/>
    </location>
</feature>
<proteinExistence type="predicted"/>
<comment type="caution">
    <text evidence="2">The sequence shown here is derived from an EMBL/GenBank/DDBJ whole genome shotgun (WGS) entry which is preliminary data.</text>
</comment>
<accession>A0A9J6FV85</accession>
<protein>
    <submittedName>
        <fullName evidence="2">Uncharacterized protein</fullName>
    </submittedName>
</protein>
<organism evidence="2 3">
    <name type="scientific">Haemaphysalis longicornis</name>
    <name type="common">Bush tick</name>
    <dbReference type="NCBI Taxonomy" id="44386"/>
    <lineage>
        <taxon>Eukaryota</taxon>
        <taxon>Metazoa</taxon>
        <taxon>Ecdysozoa</taxon>
        <taxon>Arthropoda</taxon>
        <taxon>Chelicerata</taxon>
        <taxon>Arachnida</taxon>
        <taxon>Acari</taxon>
        <taxon>Parasitiformes</taxon>
        <taxon>Ixodida</taxon>
        <taxon>Ixodoidea</taxon>
        <taxon>Ixodidae</taxon>
        <taxon>Haemaphysalinae</taxon>
        <taxon>Haemaphysalis</taxon>
    </lineage>
</organism>
<dbReference type="Proteomes" id="UP000821853">
    <property type="component" value="Chromosome 2"/>
</dbReference>
<evidence type="ECO:0000313" key="2">
    <source>
        <dbReference type="EMBL" id="KAH9367093.1"/>
    </source>
</evidence>
<name>A0A9J6FV85_HAELO</name>
<feature type="compositionally biased region" description="Basic and acidic residues" evidence="1">
    <location>
        <begin position="224"/>
        <end position="265"/>
    </location>
</feature>
<feature type="compositionally biased region" description="Low complexity" evidence="1">
    <location>
        <begin position="190"/>
        <end position="206"/>
    </location>
</feature>
<sequence length="432" mass="48528">MALCHSERSVASLGGEEVAVRVALNCCCWYTRERSSAAEDHQRRAEAVQGDFKAPPVRSYARLATSLEPLDALREVSVSRKDNFGSLESLVNFVHMKPMNYASQSLHYVYLMHHDVCVRHHVLQGIVSNVVNLPGAKAADCLALAHKASVGLIASIDTRRARYELRSEEERLPLELDFPELNPARKARSPSRGSSESRGRSPSSGGILRRQSRSPSVTRKGRSPSRERVSWADKAKGTRRTGEKEPKKQQQKQSKENEAMETLREENRELRRMLEEMKKTIQSMTETNNLVATPSPPVAVTAEPPPKAQPMDITSDVPEPREPAIKKRTVEKRATQEISSIDAGMEERMSGIEARKDDRLNKLEAKMQRMFETIKAAIAEKSMLDHERFVKIEGAVQHLQSHVQAVIQYQDPRSAPQGGIARTEQAWTQNQQ</sequence>
<feature type="region of interest" description="Disordered" evidence="1">
    <location>
        <begin position="286"/>
        <end position="319"/>
    </location>
</feature>
<dbReference type="AlphaFoldDB" id="A0A9J6FV85"/>
<gene>
    <name evidence="2" type="ORF">HPB48_011834</name>
</gene>
<evidence type="ECO:0000256" key="1">
    <source>
        <dbReference type="SAM" id="MobiDB-lite"/>
    </source>
</evidence>
<reference evidence="2 3" key="1">
    <citation type="journal article" date="2020" name="Cell">
        <title>Large-Scale Comparative Analyses of Tick Genomes Elucidate Their Genetic Diversity and Vector Capacities.</title>
        <authorList>
            <consortium name="Tick Genome and Microbiome Consortium (TIGMIC)"/>
            <person name="Jia N."/>
            <person name="Wang J."/>
            <person name="Shi W."/>
            <person name="Du L."/>
            <person name="Sun Y."/>
            <person name="Zhan W."/>
            <person name="Jiang J.F."/>
            <person name="Wang Q."/>
            <person name="Zhang B."/>
            <person name="Ji P."/>
            <person name="Bell-Sakyi L."/>
            <person name="Cui X.M."/>
            <person name="Yuan T.T."/>
            <person name="Jiang B.G."/>
            <person name="Yang W.F."/>
            <person name="Lam T.T."/>
            <person name="Chang Q.C."/>
            <person name="Ding S.J."/>
            <person name="Wang X.J."/>
            <person name="Zhu J.G."/>
            <person name="Ruan X.D."/>
            <person name="Zhao L."/>
            <person name="Wei J.T."/>
            <person name="Ye R.Z."/>
            <person name="Que T.C."/>
            <person name="Du C.H."/>
            <person name="Zhou Y.H."/>
            <person name="Cheng J.X."/>
            <person name="Dai P.F."/>
            <person name="Guo W.B."/>
            <person name="Han X.H."/>
            <person name="Huang E.J."/>
            <person name="Li L.F."/>
            <person name="Wei W."/>
            <person name="Gao Y.C."/>
            <person name="Liu J.Z."/>
            <person name="Shao H.Z."/>
            <person name="Wang X."/>
            <person name="Wang C.C."/>
            <person name="Yang T.C."/>
            <person name="Huo Q.B."/>
            <person name="Li W."/>
            <person name="Chen H.Y."/>
            <person name="Chen S.E."/>
            <person name="Zhou L.G."/>
            <person name="Ni X.B."/>
            <person name="Tian J.H."/>
            <person name="Sheng Y."/>
            <person name="Liu T."/>
            <person name="Pan Y.S."/>
            <person name="Xia L.Y."/>
            <person name="Li J."/>
            <person name="Zhao F."/>
            <person name="Cao W.C."/>
        </authorList>
    </citation>
    <scope>NUCLEOTIDE SEQUENCE [LARGE SCALE GENOMIC DNA]</scope>
    <source>
        <strain evidence="2">HaeL-2018</strain>
    </source>
</reference>